<dbReference type="GO" id="GO:0046872">
    <property type="term" value="F:metal ion binding"/>
    <property type="evidence" value="ECO:0007669"/>
    <property type="project" value="UniProtKB-UniRule"/>
</dbReference>
<feature type="binding site" evidence="10 13">
    <location>
        <position position="179"/>
    </location>
    <ligand>
        <name>a divalent metal cation</name>
        <dbReference type="ChEBI" id="CHEBI:60240"/>
    </ligand>
</feature>
<feature type="binding site" evidence="10 14">
    <location>
        <begin position="145"/>
        <end position="148"/>
    </location>
    <ligand>
        <name>substrate</name>
    </ligand>
</feature>
<evidence type="ECO:0000256" key="2">
    <source>
        <dbReference type="ARBA" id="ARBA00001936"/>
    </source>
</evidence>
<comment type="cofactor">
    <cofactor evidence="3">
        <name>Co(2+)</name>
        <dbReference type="ChEBI" id="CHEBI:48828"/>
    </cofactor>
</comment>
<comment type="function">
    <text evidence="10">Catalyzes the reversible epimerization of D-ribulose 5-phosphate to D-xylulose 5-phosphate.</text>
</comment>
<dbReference type="PIRSF" id="PIRSF001461">
    <property type="entry name" value="RPE"/>
    <property type="match status" value="1"/>
</dbReference>
<feature type="binding site" evidence="10 14">
    <location>
        <begin position="201"/>
        <end position="202"/>
    </location>
    <ligand>
        <name>substrate</name>
    </ligand>
</feature>
<feature type="binding site" evidence="10">
    <location>
        <begin position="179"/>
        <end position="181"/>
    </location>
    <ligand>
        <name>substrate</name>
    </ligand>
</feature>
<evidence type="ECO:0000256" key="8">
    <source>
        <dbReference type="ARBA" id="ARBA00022723"/>
    </source>
</evidence>
<reference evidence="15 16" key="1">
    <citation type="journal article" date="2015" name="Genome Announc.">
        <title>Expanding the biotechnology potential of lactobacilli through comparative genomics of 213 strains and associated genera.</title>
        <authorList>
            <person name="Sun Z."/>
            <person name="Harris H.M."/>
            <person name="McCann A."/>
            <person name="Guo C."/>
            <person name="Argimon S."/>
            <person name="Zhang W."/>
            <person name="Yang X."/>
            <person name="Jeffery I.B."/>
            <person name="Cooney J.C."/>
            <person name="Kagawa T.F."/>
            <person name="Liu W."/>
            <person name="Song Y."/>
            <person name="Salvetti E."/>
            <person name="Wrobel A."/>
            <person name="Rasinkangas P."/>
            <person name="Parkhill J."/>
            <person name="Rea M.C."/>
            <person name="O'Sullivan O."/>
            <person name="Ritari J."/>
            <person name="Douillard F.P."/>
            <person name="Paul Ross R."/>
            <person name="Yang R."/>
            <person name="Briner A.E."/>
            <person name="Felis G.E."/>
            <person name="de Vos W.M."/>
            <person name="Barrangou R."/>
            <person name="Klaenhammer T.R."/>
            <person name="Caufield P.W."/>
            <person name="Cui Y."/>
            <person name="Zhang H."/>
            <person name="O'Toole P.W."/>
        </authorList>
    </citation>
    <scope>NUCLEOTIDE SEQUENCE [LARGE SCALE GENOMIC DNA]</scope>
    <source>
        <strain evidence="15 16">DSM 20505</strain>
    </source>
</reference>
<feature type="binding site" evidence="10 14">
    <location>
        <position position="69"/>
    </location>
    <ligand>
        <name>substrate</name>
    </ligand>
</feature>
<keyword evidence="10 11" id="KW-0119">Carbohydrate metabolism</keyword>
<dbReference type="EC" id="5.1.3.1" evidence="7 10"/>
<comment type="catalytic activity">
    <reaction evidence="1 10 11">
        <text>D-ribulose 5-phosphate = D-xylulose 5-phosphate</text>
        <dbReference type="Rhea" id="RHEA:13677"/>
        <dbReference type="ChEBI" id="CHEBI:57737"/>
        <dbReference type="ChEBI" id="CHEBI:58121"/>
        <dbReference type="EC" id="5.1.3.1"/>
    </reaction>
</comment>
<evidence type="ECO:0000256" key="12">
    <source>
        <dbReference type="PIRSR" id="PIRSR001461-1"/>
    </source>
</evidence>
<dbReference type="Gene3D" id="3.20.20.70">
    <property type="entry name" value="Aldolase class I"/>
    <property type="match status" value="1"/>
</dbReference>
<dbReference type="NCBIfam" id="TIGR01163">
    <property type="entry name" value="rpe"/>
    <property type="match status" value="1"/>
</dbReference>
<comment type="pathway">
    <text evidence="10">Carbohydrate degradation.</text>
</comment>
<dbReference type="InterPro" id="IPR000056">
    <property type="entry name" value="Ribul_P_3_epim-like"/>
</dbReference>
<dbReference type="PROSITE" id="PS01086">
    <property type="entry name" value="RIBUL_P_3_EPIMER_2"/>
    <property type="match status" value="1"/>
</dbReference>
<dbReference type="InterPro" id="IPR026019">
    <property type="entry name" value="Ribul_P_3_epim"/>
</dbReference>
<dbReference type="PROSITE" id="PS01085">
    <property type="entry name" value="RIBUL_P_3_EPIMER_1"/>
    <property type="match status" value="1"/>
</dbReference>
<keyword evidence="13" id="KW-0170">Cobalt</keyword>
<feature type="active site" description="Proton acceptor" evidence="10 12">
    <location>
        <position position="38"/>
    </location>
</feature>
<evidence type="ECO:0000256" key="7">
    <source>
        <dbReference type="ARBA" id="ARBA00013188"/>
    </source>
</evidence>
<keyword evidence="8 10" id="KW-0479">Metal-binding</keyword>
<feature type="binding site" evidence="10 13">
    <location>
        <position position="36"/>
    </location>
    <ligand>
        <name>a divalent metal cation</name>
        <dbReference type="ChEBI" id="CHEBI:60240"/>
    </ligand>
</feature>
<gene>
    <name evidence="10" type="primary">rpe</name>
    <name evidence="15" type="ORF">FC18_GL000025</name>
</gene>
<keyword evidence="9 10" id="KW-0413">Isomerase</keyword>
<proteinExistence type="inferred from homology"/>
<dbReference type="CDD" id="cd00429">
    <property type="entry name" value="RPE"/>
    <property type="match status" value="1"/>
</dbReference>
<dbReference type="GO" id="GO:0005737">
    <property type="term" value="C:cytoplasm"/>
    <property type="evidence" value="ECO:0007669"/>
    <property type="project" value="UniProtKB-ARBA"/>
</dbReference>
<dbReference type="InterPro" id="IPR013785">
    <property type="entry name" value="Aldolase_TIM"/>
</dbReference>
<comment type="cofactor">
    <cofactor evidence="4">
        <name>Zn(2+)</name>
        <dbReference type="ChEBI" id="CHEBI:29105"/>
    </cofactor>
</comment>
<comment type="cofactor">
    <cofactor evidence="2">
        <name>Mn(2+)</name>
        <dbReference type="ChEBI" id="CHEBI:29035"/>
    </cofactor>
</comment>
<dbReference type="AlphaFoldDB" id="A0A0R1ZX19"/>
<evidence type="ECO:0000256" key="11">
    <source>
        <dbReference type="PIRNR" id="PIRNR001461"/>
    </source>
</evidence>
<comment type="similarity">
    <text evidence="6 10 11">Belongs to the ribulose-phosphate 3-epimerase family.</text>
</comment>
<feature type="binding site" evidence="10 13">
    <location>
        <position position="38"/>
    </location>
    <ligand>
        <name>a divalent metal cation</name>
        <dbReference type="ChEBI" id="CHEBI:60240"/>
    </ligand>
</feature>
<dbReference type="Proteomes" id="UP000051679">
    <property type="component" value="Unassembled WGS sequence"/>
</dbReference>
<keyword evidence="13" id="KW-0464">Manganese</keyword>
<accession>A0A0R1ZX19</accession>
<dbReference type="HAMAP" id="MF_02227">
    <property type="entry name" value="RPE"/>
    <property type="match status" value="1"/>
</dbReference>
<feature type="binding site" evidence="10 14">
    <location>
        <position position="11"/>
    </location>
    <ligand>
        <name>substrate</name>
    </ligand>
</feature>
<dbReference type="Pfam" id="PF00834">
    <property type="entry name" value="Ribul_P_3_epim"/>
    <property type="match status" value="1"/>
</dbReference>
<dbReference type="PATRIC" id="fig|1291052.5.peg.26"/>
<dbReference type="FunFam" id="3.20.20.70:FF:000004">
    <property type="entry name" value="Ribulose-phosphate 3-epimerase"/>
    <property type="match status" value="1"/>
</dbReference>
<dbReference type="GO" id="GO:0004750">
    <property type="term" value="F:D-ribulose-phosphate 3-epimerase activity"/>
    <property type="evidence" value="ECO:0007669"/>
    <property type="project" value="UniProtKB-UniRule"/>
</dbReference>
<evidence type="ECO:0000313" key="15">
    <source>
        <dbReference type="EMBL" id="KRM56342.1"/>
    </source>
</evidence>
<dbReference type="GO" id="GO:0006098">
    <property type="term" value="P:pentose-phosphate shunt"/>
    <property type="evidence" value="ECO:0007669"/>
    <property type="project" value="UniProtKB-UniRule"/>
</dbReference>
<organism evidence="15 16">
    <name type="scientific">Lacticaseibacillus sharpeae JCM 1186 = DSM 20505</name>
    <dbReference type="NCBI Taxonomy" id="1291052"/>
    <lineage>
        <taxon>Bacteria</taxon>
        <taxon>Bacillati</taxon>
        <taxon>Bacillota</taxon>
        <taxon>Bacilli</taxon>
        <taxon>Lactobacillales</taxon>
        <taxon>Lactobacillaceae</taxon>
        <taxon>Lacticaseibacillus</taxon>
    </lineage>
</organism>
<evidence type="ECO:0000256" key="1">
    <source>
        <dbReference type="ARBA" id="ARBA00001782"/>
    </source>
</evidence>
<evidence type="ECO:0000256" key="10">
    <source>
        <dbReference type="HAMAP-Rule" id="MF_02227"/>
    </source>
</evidence>
<comment type="cofactor">
    <cofactor evidence="5">
        <name>Fe(2+)</name>
        <dbReference type="ChEBI" id="CHEBI:29033"/>
    </cofactor>
</comment>
<feature type="active site" description="Proton donor" evidence="10 12">
    <location>
        <position position="179"/>
    </location>
</feature>
<dbReference type="InterPro" id="IPR011060">
    <property type="entry name" value="RibuloseP-bd_barrel"/>
</dbReference>
<keyword evidence="13" id="KW-0862">Zinc</keyword>
<evidence type="ECO:0000256" key="6">
    <source>
        <dbReference type="ARBA" id="ARBA00009541"/>
    </source>
</evidence>
<dbReference type="STRING" id="1291052.FC18_GL000025"/>
<evidence type="ECO:0000256" key="4">
    <source>
        <dbReference type="ARBA" id="ARBA00001947"/>
    </source>
</evidence>
<evidence type="ECO:0000313" key="16">
    <source>
        <dbReference type="Proteomes" id="UP000051679"/>
    </source>
</evidence>
<evidence type="ECO:0000256" key="13">
    <source>
        <dbReference type="PIRSR" id="PIRSR001461-2"/>
    </source>
</evidence>
<comment type="caution">
    <text evidence="15">The sequence shown here is derived from an EMBL/GenBank/DDBJ whole genome shotgun (WGS) entry which is preliminary data.</text>
</comment>
<evidence type="ECO:0000256" key="14">
    <source>
        <dbReference type="PIRSR" id="PIRSR001461-3"/>
    </source>
</evidence>
<dbReference type="NCBIfam" id="NF004076">
    <property type="entry name" value="PRK05581.1-4"/>
    <property type="match status" value="1"/>
</dbReference>
<dbReference type="EMBL" id="AYYO01000005">
    <property type="protein sequence ID" value="KRM56342.1"/>
    <property type="molecule type" value="Genomic_DNA"/>
</dbReference>
<feature type="binding site" evidence="14">
    <location>
        <position position="181"/>
    </location>
    <ligand>
        <name>substrate</name>
    </ligand>
</feature>
<dbReference type="SUPFAM" id="SSF51366">
    <property type="entry name" value="Ribulose-phoshate binding barrel"/>
    <property type="match status" value="1"/>
</dbReference>
<dbReference type="PANTHER" id="PTHR11749">
    <property type="entry name" value="RIBULOSE-5-PHOSPHATE-3-EPIMERASE"/>
    <property type="match status" value="1"/>
</dbReference>
<protein>
    <recommendedName>
        <fullName evidence="7 10">Ribulose-phosphate 3-epimerase</fullName>
        <ecNumber evidence="7 10">5.1.3.1</ecNumber>
    </recommendedName>
</protein>
<evidence type="ECO:0000256" key="3">
    <source>
        <dbReference type="ARBA" id="ARBA00001941"/>
    </source>
</evidence>
<comment type="cofactor">
    <cofactor evidence="10 13">
        <name>a divalent metal cation</name>
        <dbReference type="ChEBI" id="CHEBI:60240"/>
    </cofactor>
    <text evidence="10 13">Binds 1 divalent metal cation per subunit.</text>
</comment>
<dbReference type="GO" id="GO:0019323">
    <property type="term" value="P:pentose catabolic process"/>
    <property type="evidence" value="ECO:0007669"/>
    <property type="project" value="UniProtKB-UniRule"/>
</dbReference>
<name>A0A0R1ZX19_9LACO</name>
<sequence length="222" mass="23957">MEVYIMQIAPSILSADFGNLAEAVRVVDHAGASRIHIDVMDGLFVPNLSFGPQIVEVLRKVTDMPLEVHLMVQNPENWVEPFAEAGADVIMVHVESTPHIHRALTLINQSSAKSGVVINPGTPVSAIDMVLPIVQQVLVMTVDPGFSGQHFIPENLAKIDELVTIRDRNANLNFDIEVDGGVNAERIEAVARYGADIAVAGSAVYDGGDAAANLKHLKELIR</sequence>
<evidence type="ECO:0000256" key="9">
    <source>
        <dbReference type="ARBA" id="ARBA00023235"/>
    </source>
</evidence>
<keyword evidence="16" id="KW-1185">Reference proteome</keyword>
<feature type="binding site" evidence="10 13">
    <location>
        <position position="69"/>
    </location>
    <ligand>
        <name>a divalent metal cation</name>
        <dbReference type="ChEBI" id="CHEBI:60240"/>
    </ligand>
</feature>
<evidence type="ECO:0000256" key="5">
    <source>
        <dbReference type="ARBA" id="ARBA00001954"/>
    </source>
</evidence>